<feature type="domain" description="DOD-type homing endonuclease" evidence="5">
    <location>
        <begin position="163"/>
        <end position="306"/>
    </location>
</feature>
<gene>
    <name evidence="6" type="ORF">LCGC14_0628200</name>
</gene>
<evidence type="ECO:0000256" key="1">
    <source>
        <dbReference type="ARBA" id="ARBA00022612"/>
    </source>
</evidence>
<dbReference type="InterPro" id="IPR006141">
    <property type="entry name" value="Intein_N"/>
</dbReference>
<evidence type="ECO:0000256" key="3">
    <source>
        <dbReference type="ARBA" id="ARBA00023000"/>
    </source>
</evidence>
<dbReference type="InterPro" id="IPR036844">
    <property type="entry name" value="Hint_dom_sf"/>
</dbReference>
<protein>
    <recommendedName>
        <fullName evidence="5">DOD-type homing endonuclease domain-containing protein</fullName>
    </recommendedName>
</protein>
<dbReference type="Pfam" id="PF14528">
    <property type="entry name" value="LAGLIDADG_3"/>
    <property type="match status" value="1"/>
</dbReference>
<dbReference type="AlphaFoldDB" id="A0A0F9R2T3"/>
<dbReference type="InterPro" id="IPR006142">
    <property type="entry name" value="INTEIN"/>
</dbReference>
<feature type="compositionally biased region" description="Gly residues" evidence="4">
    <location>
        <begin position="804"/>
        <end position="813"/>
    </location>
</feature>
<dbReference type="Pfam" id="PF17289">
    <property type="entry name" value="Terminase_6C"/>
    <property type="match status" value="1"/>
</dbReference>
<evidence type="ECO:0000313" key="6">
    <source>
        <dbReference type="EMBL" id="KKN50900.1"/>
    </source>
</evidence>
<comment type="caution">
    <text evidence="6">The sequence shown here is derived from an EMBL/GenBank/DDBJ whole genome shotgun (WGS) entry which is preliminary data.</text>
</comment>
<dbReference type="InterPro" id="IPR004860">
    <property type="entry name" value="LAGLIDADG_dom"/>
</dbReference>
<name>A0A0F9R2T3_9ZZZZ</name>
<dbReference type="GO" id="GO:0016539">
    <property type="term" value="P:intein-mediated protein splicing"/>
    <property type="evidence" value="ECO:0007669"/>
    <property type="project" value="InterPro"/>
</dbReference>
<dbReference type="SUPFAM" id="SSF51294">
    <property type="entry name" value="Hedgehog/intein (Hint) domain"/>
    <property type="match status" value="1"/>
</dbReference>
<organism evidence="6">
    <name type="scientific">marine sediment metagenome</name>
    <dbReference type="NCBI Taxonomy" id="412755"/>
    <lineage>
        <taxon>unclassified sequences</taxon>
        <taxon>metagenomes</taxon>
        <taxon>ecological metagenomes</taxon>
    </lineage>
</organism>
<dbReference type="Gene3D" id="2.170.16.10">
    <property type="entry name" value="Hedgehog/Intein (Hint) domain"/>
    <property type="match status" value="1"/>
</dbReference>
<proteinExistence type="predicted"/>
<dbReference type="PROSITE" id="PS50819">
    <property type="entry name" value="INTEIN_ENDONUCLEASE"/>
    <property type="match status" value="1"/>
</dbReference>
<evidence type="ECO:0000256" key="2">
    <source>
        <dbReference type="ARBA" id="ARBA00022813"/>
    </source>
</evidence>
<dbReference type="Gene3D" id="3.10.28.10">
    <property type="entry name" value="Homing endonucleases"/>
    <property type="match status" value="1"/>
</dbReference>
<feature type="compositionally biased region" description="Basic residues" evidence="4">
    <location>
        <begin position="785"/>
        <end position="796"/>
    </location>
</feature>
<feature type="region of interest" description="Disordered" evidence="4">
    <location>
        <begin position="776"/>
        <end position="813"/>
    </location>
</feature>
<keyword evidence="2" id="KW-0068">Autocatalytic cleavage</keyword>
<dbReference type="InterPro" id="IPR004042">
    <property type="entry name" value="Intein_endonuc_central"/>
</dbReference>
<dbReference type="GO" id="GO:0004519">
    <property type="term" value="F:endonuclease activity"/>
    <property type="evidence" value="ECO:0007669"/>
    <property type="project" value="InterPro"/>
</dbReference>
<dbReference type="PRINTS" id="PR00379">
    <property type="entry name" value="INTEIN"/>
</dbReference>
<dbReference type="SUPFAM" id="SSF55608">
    <property type="entry name" value="Homing endonucleases"/>
    <property type="match status" value="1"/>
</dbReference>
<keyword evidence="3" id="KW-0651">Protein splicing</keyword>
<reference evidence="6" key="1">
    <citation type="journal article" date="2015" name="Nature">
        <title>Complex archaea that bridge the gap between prokaryotes and eukaryotes.</title>
        <authorList>
            <person name="Spang A."/>
            <person name="Saw J.H."/>
            <person name="Jorgensen S.L."/>
            <person name="Zaremba-Niedzwiedzka K."/>
            <person name="Martijn J."/>
            <person name="Lind A.E."/>
            <person name="van Eijk R."/>
            <person name="Schleper C."/>
            <person name="Guy L."/>
            <person name="Ettema T.J."/>
        </authorList>
    </citation>
    <scope>NUCLEOTIDE SEQUENCE</scope>
</reference>
<dbReference type="EMBL" id="LAZR01001090">
    <property type="protein sequence ID" value="KKN50900.1"/>
    <property type="molecule type" value="Genomic_DNA"/>
</dbReference>
<dbReference type="PROSITE" id="PS50817">
    <property type="entry name" value="INTEIN_N_TER"/>
    <property type="match status" value="1"/>
</dbReference>
<evidence type="ECO:0000259" key="5">
    <source>
        <dbReference type="PROSITE" id="PS50819"/>
    </source>
</evidence>
<keyword evidence="1" id="KW-1188">Viral release from host cell</keyword>
<sequence>MGSMIPIMDLDLDYEPSIEGWNFHASPARFRYLIWGIKSGKCIHSDQGILRSDGTSVKASDLKPGDQIMGYENGRSFPTSVVATEKTLKPCVEVTLKDGTTIKCSFDHKFPIWSTKTQRVMKKPISEVLPGYKGSRRNCKYWMLKPRSVDFSRQPKLPIDPYLLGLLLGDGSLAHSSVMLTNQEAVVLHEFREKVAAWGVGTSTTMRGKTAHCRATTFGKLRDEHGWNTNPLMTALRNLGLMGTKSATKFIPQEYLTASKKDRLELLAGLIDTDGYVYKEGRVIEYCSMSPHLANGFRHLIKSIGGRAAIRRGHVGQYRVHASVPISIPCRIPYKAVVPGSKCKERVGIKSWRDLGVQECYHIEVSCPSHQFLLDNFIATENSLAGAAETTRYALGLPGKRMWIVAPTSKHLQVAWSECMNFLNLFEGLVIGFNRTSKEIRLVHGGVIECRSAERPDNLRGPNIDAMWIDEGAFMRDEAWWICRERVGATGGPIWVTTTPNYRNWIWPELIKGGMSADAPYGEFEQGLRFISHFPTEHFGWVPKEDIEDVRAGMPRDIFDREYGAMFNSEANQVFRSIEDAFSYKEPPEKVTGSTVIGVDLAKHQDFTAVIVMNADGEVLHIDHWNETEWTVAKPRLKKIAGDWNGGIILDTSNMGDIIEEDLRAEGLNIVAVNLHDAQKKTDIIQKLQIAFETKQIRIPSPRATWAGKPERTLYDELKSYAQSLTRGGRLSYSAPKGLHDDLVIALALANFGRVGGHAGGIDFVHEAFVPRKKWRPTIQDPSRKSRSQRNKRIFKNRSSVTGLNGGGALWDR</sequence>
<dbReference type="Gene3D" id="3.30.420.240">
    <property type="match status" value="1"/>
</dbReference>
<dbReference type="InterPro" id="IPR027417">
    <property type="entry name" value="P-loop_NTPase"/>
</dbReference>
<dbReference type="InterPro" id="IPR027434">
    <property type="entry name" value="Homing_endonucl"/>
</dbReference>
<dbReference type="Pfam" id="PF03237">
    <property type="entry name" value="Terminase_6N"/>
    <property type="match status" value="1"/>
</dbReference>
<dbReference type="InterPro" id="IPR035421">
    <property type="entry name" value="Terminase_6C"/>
</dbReference>
<evidence type="ECO:0000256" key="4">
    <source>
        <dbReference type="SAM" id="MobiDB-lite"/>
    </source>
</evidence>
<accession>A0A0F9R2T3</accession>
<dbReference type="Gene3D" id="3.40.50.300">
    <property type="entry name" value="P-loop containing nucleotide triphosphate hydrolases"/>
    <property type="match status" value="1"/>
</dbReference>